<reference evidence="3" key="2">
    <citation type="submission" date="2020-04" db="EMBL/GenBank/DDBJ databases">
        <authorList>
            <consortium name="NCBI Genome Project"/>
        </authorList>
    </citation>
    <scope>NUCLEOTIDE SEQUENCE</scope>
    <source>
        <strain evidence="3">CBS 304.34</strain>
    </source>
</reference>
<name>A0A6A6YFQ8_9PEZI</name>
<accession>A0A6A6YFQ8</accession>
<dbReference type="RefSeq" id="XP_033574620.1">
    <property type="nucleotide sequence ID" value="XM_033720356.1"/>
</dbReference>
<dbReference type="AlphaFoldDB" id="A0A6A6YFQ8"/>
<reference evidence="3" key="3">
    <citation type="submission" date="2025-04" db="UniProtKB">
        <authorList>
            <consortium name="RefSeq"/>
        </authorList>
    </citation>
    <scope>IDENTIFICATION</scope>
    <source>
        <strain evidence="3">CBS 304.34</strain>
    </source>
</reference>
<protein>
    <submittedName>
        <fullName evidence="1 3">Uncharacterized protein</fullName>
    </submittedName>
</protein>
<dbReference type="EMBL" id="MU003704">
    <property type="protein sequence ID" value="KAF2807656.1"/>
    <property type="molecule type" value="Genomic_DNA"/>
</dbReference>
<evidence type="ECO:0000313" key="2">
    <source>
        <dbReference type="Proteomes" id="UP000504636"/>
    </source>
</evidence>
<evidence type="ECO:0000313" key="3">
    <source>
        <dbReference type="RefSeq" id="XP_033574620.1"/>
    </source>
</evidence>
<keyword evidence="2" id="KW-1185">Reference proteome</keyword>
<proteinExistence type="predicted"/>
<sequence>MSPEHTPLGDKYVPMLSQEHALVNHARHRPLHIPQPGEPGYDDYISKRYVALEIGVKALERLFLLYTGDLGACDHKEWLADCAVS</sequence>
<organism evidence="1">
    <name type="scientific">Mytilinidion resinicola</name>
    <dbReference type="NCBI Taxonomy" id="574789"/>
    <lineage>
        <taxon>Eukaryota</taxon>
        <taxon>Fungi</taxon>
        <taxon>Dikarya</taxon>
        <taxon>Ascomycota</taxon>
        <taxon>Pezizomycotina</taxon>
        <taxon>Dothideomycetes</taxon>
        <taxon>Pleosporomycetidae</taxon>
        <taxon>Mytilinidiales</taxon>
        <taxon>Mytilinidiaceae</taxon>
        <taxon>Mytilinidion</taxon>
    </lineage>
</organism>
<gene>
    <name evidence="1 3" type="ORF">BDZ99DRAFT_464574</name>
</gene>
<dbReference type="GeneID" id="54461249"/>
<evidence type="ECO:0000313" key="1">
    <source>
        <dbReference type="EMBL" id="KAF2807656.1"/>
    </source>
</evidence>
<reference evidence="1 3" key="1">
    <citation type="journal article" date="2020" name="Stud. Mycol.">
        <title>101 Dothideomycetes genomes: a test case for predicting lifestyles and emergence of pathogens.</title>
        <authorList>
            <person name="Haridas S."/>
            <person name="Albert R."/>
            <person name="Binder M."/>
            <person name="Bloem J."/>
            <person name="Labutti K."/>
            <person name="Salamov A."/>
            <person name="Andreopoulos B."/>
            <person name="Baker S."/>
            <person name="Barry K."/>
            <person name="Bills G."/>
            <person name="Bluhm B."/>
            <person name="Cannon C."/>
            <person name="Castanera R."/>
            <person name="Culley D."/>
            <person name="Daum C."/>
            <person name="Ezra D."/>
            <person name="Gonzalez J."/>
            <person name="Henrissat B."/>
            <person name="Kuo A."/>
            <person name="Liang C."/>
            <person name="Lipzen A."/>
            <person name="Lutzoni F."/>
            <person name="Magnuson J."/>
            <person name="Mondo S."/>
            <person name="Nolan M."/>
            <person name="Ohm R."/>
            <person name="Pangilinan J."/>
            <person name="Park H.-J."/>
            <person name="Ramirez L."/>
            <person name="Alfaro M."/>
            <person name="Sun H."/>
            <person name="Tritt A."/>
            <person name="Yoshinaga Y."/>
            <person name="Zwiers L.-H."/>
            <person name="Turgeon B."/>
            <person name="Goodwin S."/>
            <person name="Spatafora J."/>
            <person name="Crous P."/>
            <person name="Grigoriev I."/>
        </authorList>
    </citation>
    <scope>NUCLEOTIDE SEQUENCE</scope>
    <source>
        <strain evidence="1 3">CBS 304.34</strain>
    </source>
</reference>
<dbReference type="Proteomes" id="UP000504636">
    <property type="component" value="Unplaced"/>
</dbReference>